<keyword evidence="8" id="KW-1185">Reference proteome</keyword>
<evidence type="ECO:0000313" key="8">
    <source>
        <dbReference type="Proteomes" id="UP000199301"/>
    </source>
</evidence>
<evidence type="ECO:0000256" key="3">
    <source>
        <dbReference type="ARBA" id="ARBA00022723"/>
    </source>
</evidence>
<proteinExistence type="inferred from homology"/>
<gene>
    <name evidence="6" type="primary">kduI</name>
    <name evidence="7" type="ORF">SAMN04489718_0794</name>
</gene>
<comment type="pathway">
    <text evidence="6">Glycan metabolism; pectin degradation; 2-dehydro-3-deoxy-D-gluconate from pectin: step 4/5.</text>
</comment>
<protein>
    <recommendedName>
        <fullName evidence="6">4-deoxy-L-threo-5-hexosulose-uronate ketol-isomerase</fullName>
        <ecNumber evidence="6">5.3.1.17</ecNumber>
    </recommendedName>
    <alternativeName>
        <fullName evidence="6">5-keto-4-deoxyuronate isomerase</fullName>
    </alternativeName>
    <alternativeName>
        <fullName evidence="6">DKI isomerase</fullName>
    </alternativeName>
</protein>
<feature type="binding site" evidence="6">
    <location>
        <position position="240"/>
    </location>
    <ligand>
        <name>Zn(2+)</name>
        <dbReference type="ChEBI" id="CHEBI:29105"/>
    </ligand>
</feature>
<dbReference type="InterPro" id="IPR014710">
    <property type="entry name" value="RmlC-like_jellyroll"/>
</dbReference>
<evidence type="ECO:0000256" key="1">
    <source>
        <dbReference type="ARBA" id="ARBA00000552"/>
    </source>
</evidence>
<evidence type="ECO:0000256" key="6">
    <source>
        <dbReference type="HAMAP-Rule" id="MF_00687"/>
    </source>
</evidence>
<dbReference type="AlphaFoldDB" id="A0A1H0Z2M9"/>
<dbReference type="CDD" id="cd20294">
    <property type="entry name" value="cupin_KduI_N"/>
    <property type="match status" value="1"/>
</dbReference>
<dbReference type="InterPro" id="IPR007045">
    <property type="entry name" value="KduI"/>
</dbReference>
<reference evidence="8" key="1">
    <citation type="submission" date="2016-10" db="EMBL/GenBank/DDBJ databases">
        <authorList>
            <person name="Varghese N."/>
            <person name="Submissions S."/>
        </authorList>
    </citation>
    <scope>NUCLEOTIDE SEQUENCE [LARGE SCALE GENOMIC DNA]</scope>
    <source>
        <strain evidence="8">DSM 45459</strain>
    </source>
</reference>
<dbReference type="Gene3D" id="2.60.120.10">
    <property type="entry name" value="Jelly Rolls"/>
    <property type="match status" value="1"/>
</dbReference>
<dbReference type="GO" id="GO:0008270">
    <property type="term" value="F:zinc ion binding"/>
    <property type="evidence" value="ECO:0007669"/>
    <property type="project" value="UniProtKB-UniRule"/>
</dbReference>
<accession>A0A1H0Z2M9</accession>
<dbReference type="EC" id="5.3.1.17" evidence="6"/>
<dbReference type="GO" id="GO:0019698">
    <property type="term" value="P:D-galacturonate catabolic process"/>
    <property type="evidence" value="ECO:0007669"/>
    <property type="project" value="TreeGrafter"/>
</dbReference>
<feature type="binding site" evidence="6">
    <location>
        <position position="191"/>
    </location>
    <ligand>
        <name>Zn(2+)</name>
        <dbReference type="ChEBI" id="CHEBI:29105"/>
    </ligand>
</feature>
<dbReference type="GO" id="GO:0042840">
    <property type="term" value="P:D-glucuronate catabolic process"/>
    <property type="evidence" value="ECO:0007669"/>
    <property type="project" value="TreeGrafter"/>
</dbReference>
<comment type="function">
    <text evidence="6">Catalyzes the isomerization of 5-dehydro-4-deoxy-D-glucuronate to 3-deoxy-D-glycero-2,5-hexodiulosonate.</text>
</comment>
<keyword evidence="4 6" id="KW-0862">Zinc</keyword>
<dbReference type="PANTHER" id="PTHR38461:SF1">
    <property type="entry name" value="4-DEOXY-L-THREO-5-HEXOSULOSE-URONATE KETOL-ISOMERASE"/>
    <property type="match status" value="1"/>
</dbReference>
<evidence type="ECO:0000313" key="7">
    <source>
        <dbReference type="EMBL" id="SDQ21391.1"/>
    </source>
</evidence>
<dbReference type="RefSeq" id="WP_175454981.1">
    <property type="nucleotide sequence ID" value="NZ_FNKO01000001.1"/>
</dbReference>
<comment type="similarity">
    <text evidence="2 6">Belongs to the KduI family.</text>
</comment>
<keyword evidence="5 6" id="KW-0413">Isomerase</keyword>
<feature type="binding site" evidence="6">
    <location>
        <position position="198"/>
    </location>
    <ligand>
        <name>Zn(2+)</name>
        <dbReference type="ChEBI" id="CHEBI:29105"/>
    </ligand>
</feature>
<evidence type="ECO:0000256" key="4">
    <source>
        <dbReference type="ARBA" id="ARBA00022833"/>
    </source>
</evidence>
<dbReference type="InterPro" id="IPR011051">
    <property type="entry name" value="RmlC_Cupin_sf"/>
</dbReference>
<dbReference type="CDD" id="cd20491">
    <property type="entry name" value="cupin_KduI_C"/>
    <property type="match status" value="1"/>
</dbReference>
<dbReference type="InterPro" id="IPR021120">
    <property type="entry name" value="KduI/IolB_isomerase"/>
</dbReference>
<dbReference type="PIRSF" id="PIRSF006625">
    <property type="entry name" value="KduI"/>
    <property type="match status" value="1"/>
</dbReference>
<evidence type="ECO:0000256" key="5">
    <source>
        <dbReference type="ARBA" id="ARBA00023235"/>
    </source>
</evidence>
<dbReference type="EMBL" id="FNKO01000001">
    <property type="protein sequence ID" value="SDQ21391.1"/>
    <property type="molecule type" value="Genomic_DNA"/>
</dbReference>
<dbReference type="InterPro" id="IPR027449">
    <property type="entry name" value="KduI_N"/>
</dbReference>
<name>A0A1H0Z2M9_9ACTN</name>
<dbReference type="HAMAP" id="MF_00687">
    <property type="entry name" value="KduI"/>
    <property type="match status" value="1"/>
</dbReference>
<dbReference type="PANTHER" id="PTHR38461">
    <property type="entry name" value="4-DEOXY-L-THREO-5-HEXOSULOSE-URONATE KETOL-ISOMERASE"/>
    <property type="match status" value="1"/>
</dbReference>
<dbReference type="Proteomes" id="UP000199301">
    <property type="component" value="Unassembled WGS sequence"/>
</dbReference>
<evidence type="ECO:0000256" key="2">
    <source>
        <dbReference type="ARBA" id="ARBA00008086"/>
    </source>
</evidence>
<feature type="binding site" evidence="6">
    <location>
        <position position="193"/>
    </location>
    <ligand>
        <name>Zn(2+)</name>
        <dbReference type="ChEBI" id="CHEBI:29105"/>
    </ligand>
</feature>
<dbReference type="Pfam" id="PF04962">
    <property type="entry name" value="KduI"/>
    <property type="match status" value="1"/>
</dbReference>
<organism evidence="7 8">
    <name type="scientific">Actinopolyspora saharensis</name>
    <dbReference type="NCBI Taxonomy" id="995062"/>
    <lineage>
        <taxon>Bacteria</taxon>
        <taxon>Bacillati</taxon>
        <taxon>Actinomycetota</taxon>
        <taxon>Actinomycetes</taxon>
        <taxon>Actinopolysporales</taxon>
        <taxon>Actinopolysporaceae</taxon>
        <taxon>Actinopolyspora</taxon>
    </lineage>
</organism>
<comment type="catalytic activity">
    <reaction evidence="1 6">
        <text>5-dehydro-4-deoxy-D-glucuronate = 3-deoxy-D-glycero-2,5-hexodiulosonate</text>
        <dbReference type="Rhea" id="RHEA:23896"/>
        <dbReference type="ChEBI" id="CHEBI:17117"/>
        <dbReference type="ChEBI" id="CHEBI:29071"/>
        <dbReference type="EC" id="5.3.1.17"/>
    </reaction>
</comment>
<dbReference type="SUPFAM" id="SSF51182">
    <property type="entry name" value="RmlC-like cupins"/>
    <property type="match status" value="1"/>
</dbReference>
<dbReference type="UniPathway" id="UPA00545">
    <property type="reaction ID" value="UER00826"/>
</dbReference>
<sequence>MDVRHPTHPEQIPTFDTAALRGHYLVEDLFEPGAIRTVYSHQDRVVLGGAVPQPGSPLQLETEPPLRSEYFCERRELGILSLGQGTVTVDGSTYELDHRDCLYVGRGTRSVTFDSSAGGHFYLASTPAHTTYPTSVARHADTVPAKLGDPATANVRELRKYVHPDGIHSCELVMGVTELAEGSIWNTMPCHTHDRRTECYLYFDLPEEHRVIHLLGQPHETRSMIVRNEQAVISPSWSVHSGAGTHRYGFVWAMAGENQAFTDMDHVAIDELR</sequence>
<keyword evidence="3 6" id="KW-0479">Metal-binding</keyword>
<dbReference type="STRING" id="995062.SAMN04489718_0794"/>
<dbReference type="Gene3D" id="2.60.120.520">
    <property type="entry name" value="pectin degrading enzyme 5-keto 4- deoxyuronate isomerase, domain 1"/>
    <property type="match status" value="1"/>
</dbReference>
<dbReference type="NCBIfam" id="NF002091">
    <property type="entry name" value="PRK00924.1"/>
    <property type="match status" value="1"/>
</dbReference>
<dbReference type="GO" id="GO:0045490">
    <property type="term" value="P:pectin catabolic process"/>
    <property type="evidence" value="ECO:0007669"/>
    <property type="project" value="UniProtKB-UniRule"/>
</dbReference>
<comment type="cofactor">
    <cofactor evidence="6">
        <name>Zn(2+)</name>
        <dbReference type="ChEBI" id="CHEBI:29105"/>
    </cofactor>
    <text evidence="6">Binds 1 zinc ion per subunit.</text>
</comment>
<dbReference type="GO" id="GO:0008697">
    <property type="term" value="F:4-deoxy-L-threo-5-hexosulose-uronate ketol-isomerase activity"/>
    <property type="evidence" value="ECO:0007669"/>
    <property type="project" value="UniProtKB-UniRule"/>
</dbReference>